<dbReference type="PROSITE" id="PS51084">
    <property type="entry name" value="HIT_2"/>
    <property type="match status" value="1"/>
</dbReference>
<reference evidence="3 4" key="1">
    <citation type="submission" date="2019-03" db="EMBL/GenBank/DDBJ databases">
        <title>Genome sequence of Sphingomonas sp. 17J27-24.</title>
        <authorList>
            <person name="Kim M."/>
            <person name="Maeng S."/>
            <person name="Sathiyaraj S."/>
        </authorList>
    </citation>
    <scope>NUCLEOTIDE SEQUENCE [LARGE SCALE GENOMIC DNA]</scope>
    <source>
        <strain evidence="3 4">17J27-24</strain>
    </source>
</reference>
<evidence type="ECO:0000259" key="2">
    <source>
        <dbReference type="PROSITE" id="PS51084"/>
    </source>
</evidence>
<dbReference type="OrthoDB" id="9784774at2"/>
<feature type="short sequence motif" description="Histidine triad motif" evidence="1">
    <location>
        <begin position="88"/>
        <end position="92"/>
    </location>
</feature>
<evidence type="ECO:0000313" key="3">
    <source>
        <dbReference type="EMBL" id="TFI58890.1"/>
    </source>
</evidence>
<dbReference type="InterPro" id="IPR036265">
    <property type="entry name" value="HIT-like_sf"/>
</dbReference>
<proteinExistence type="predicted"/>
<organism evidence="3 4">
    <name type="scientific">Sphingomonas parva</name>
    <dbReference type="NCBI Taxonomy" id="2555898"/>
    <lineage>
        <taxon>Bacteria</taxon>
        <taxon>Pseudomonadati</taxon>
        <taxon>Pseudomonadota</taxon>
        <taxon>Alphaproteobacteria</taxon>
        <taxon>Sphingomonadales</taxon>
        <taxon>Sphingomonadaceae</taxon>
        <taxon>Sphingomonas</taxon>
    </lineage>
</organism>
<dbReference type="RefSeq" id="WP_135085297.1">
    <property type="nucleotide sequence ID" value="NZ_SPDV01000011.1"/>
</dbReference>
<dbReference type="AlphaFoldDB" id="A0A4Y8ZS89"/>
<dbReference type="EMBL" id="SPDV01000011">
    <property type="protein sequence ID" value="TFI58890.1"/>
    <property type="molecule type" value="Genomic_DNA"/>
</dbReference>
<sequence length="149" mass="16284">MNETIVRFGHPETLIAEYRHWLVLLRPAQPTLGSLVLAAKSVATAYSDLPADAFAEQAMVVRDIERTLGTLVGYSRINYLMLMMVDPHVHYHVIPRYEGVRGACGIEIGDAGWPKLPALGEAVSLAPPEIAALVAWLKAAWPAAHPPRP</sequence>
<comment type="caution">
    <text evidence="3">The sequence shown here is derived from an EMBL/GenBank/DDBJ whole genome shotgun (WGS) entry which is preliminary data.</text>
</comment>
<name>A0A4Y8ZS89_9SPHN</name>
<evidence type="ECO:0000313" key="4">
    <source>
        <dbReference type="Proteomes" id="UP000298213"/>
    </source>
</evidence>
<dbReference type="GO" id="GO:0003824">
    <property type="term" value="F:catalytic activity"/>
    <property type="evidence" value="ECO:0007669"/>
    <property type="project" value="InterPro"/>
</dbReference>
<accession>A0A4Y8ZS89</accession>
<keyword evidence="4" id="KW-1185">Reference proteome</keyword>
<dbReference type="Gene3D" id="3.30.428.10">
    <property type="entry name" value="HIT-like"/>
    <property type="match status" value="1"/>
</dbReference>
<dbReference type="InterPro" id="IPR011146">
    <property type="entry name" value="HIT-like"/>
</dbReference>
<gene>
    <name evidence="3" type="ORF">E2493_07440</name>
</gene>
<dbReference type="Proteomes" id="UP000298213">
    <property type="component" value="Unassembled WGS sequence"/>
</dbReference>
<feature type="domain" description="HIT" evidence="2">
    <location>
        <begin position="1"/>
        <end position="113"/>
    </location>
</feature>
<dbReference type="SUPFAM" id="SSF54197">
    <property type="entry name" value="HIT-like"/>
    <property type="match status" value="1"/>
</dbReference>
<protein>
    <submittedName>
        <fullName evidence="3">HIT family protein</fullName>
    </submittedName>
</protein>
<evidence type="ECO:0000256" key="1">
    <source>
        <dbReference type="PROSITE-ProRule" id="PRU00464"/>
    </source>
</evidence>